<protein>
    <submittedName>
        <fullName evidence="1">Uncharacterized protein</fullName>
    </submittedName>
</protein>
<reference evidence="1" key="2">
    <citation type="journal article" date="2015" name="Data Brief">
        <title>Shoot transcriptome of the giant reed, Arundo donax.</title>
        <authorList>
            <person name="Barrero R.A."/>
            <person name="Guerrero F.D."/>
            <person name="Moolhuijzen P."/>
            <person name="Goolsby J.A."/>
            <person name="Tidwell J."/>
            <person name="Bellgard S.E."/>
            <person name="Bellgard M.I."/>
        </authorList>
    </citation>
    <scope>NUCLEOTIDE SEQUENCE</scope>
    <source>
        <tissue evidence="1">Shoot tissue taken approximately 20 cm above the soil surface</tissue>
    </source>
</reference>
<name>A0A0A9D853_ARUDO</name>
<sequence length="62" mass="7272">MGWLGALPYRSSKIVTVKEKGGGTVWFLVYLRFDGVLTCEGLRFFFVFLRQFIFRHGEFCPF</sequence>
<accession>A0A0A9D853</accession>
<dbReference type="EMBL" id="GBRH01216055">
    <property type="protein sequence ID" value="JAD81840.1"/>
    <property type="molecule type" value="Transcribed_RNA"/>
</dbReference>
<dbReference type="AlphaFoldDB" id="A0A0A9D853"/>
<organism evidence="1">
    <name type="scientific">Arundo donax</name>
    <name type="common">Giant reed</name>
    <name type="synonym">Donax arundinaceus</name>
    <dbReference type="NCBI Taxonomy" id="35708"/>
    <lineage>
        <taxon>Eukaryota</taxon>
        <taxon>Viridiplantae</taxon>
        <taxon>Streptophyta</taxon>
        <taxon>Embryophyta</taxon>
        <taxon>Tracheophyta</taxon>
        <taxon>Spermatophyta</taxon>
        <taxon>Magnoliopsida</taxon>
        <taxon>Liliopsida</taxon>
        <taxon>Poales</taxon>
        <taxon>Poaceae</taxon>
        <taxon>PACMAD clade</taxon>
        <taxon>Arundinoideae</taxon>
        <taxon>Arundineae</taxon>
        <taxon>Arundo</taxon>
    </lineage>
</organism>
<proteinExistence type="predicted"/>
<reference evidence="1" key="1">
    <citation type="submission" date="2014-09" db="EMBL/GenBank/DDBJ databases">
        <authorList>
            <person name="Magalhaes I.L.F."/>
            <person name="Oliveira U."/>
            <person name="Santos F.R."/>
            <person name="Vidigal T.H.D.A."/>
            <person name="Brescovit A.D."/>
            <person name="Santos A.J."/>
        </authorList>
    </citation>
    <scope>NUCLEOTIDE SEQUENCE</scope>
    <source>
        <tissue evidence="1">Shoot tissue taken approximately 20 cm above the soil surface</tissue>
    </source>
</reference>
<evidence type="ECO:0000313" key="1">
    <source>
        <dbReference type="EMBL" id="JAD81840.1"/>
    </source>
</evidence>